<evidence type="ECO:0000313" key="1">
    <source>
        <dbReference type="EMBL" id="JAE36060.1"/>
    </source>
</evidence>
<proteinExistence type="predicted"/>
<dbReference type="PROSITE" id="PS51257">
    <property type="entry name" value="PROKAR_LIPOPROTEIN"/>
    <property type="match status" value="1"/>
</dbReference>
<name>A0A0A9HFW7_ARUDO</name>
<dbReference type="EMBL" id="GBRH01161836">
    <property type="protein sequence ID" value="JAE36060.1"/>
    <property type="molecule type" value="Transcribed_RNA"/>
</dbReference>
<accession>A0A0A9HFW7</accession>
<protein>
    <submittedName>
        <fullName evidence="1">Uncharacterized protein</fullName>
    </submittedName>
</protein>
<sequence>MKLETFFSYQTGSGGACLWPKGLHVFKVGPSYNYLQALPLETSADCYLVPTLSHGSAALFMTMTN</sequence>
<dbReference type="AlphaFoldDB" id="A0A0A9HFW7"/>
<reference evidence="1" key="1">
    <citation type="submission" date="2014-09" db="EMBL/GenBank/DDBJ databases">
        <authorList>
            <person name="Magalhaes I.L.F."/>
            <person name="Oliveira U."/>
            <person name="Santos F.R."/>
            <person name="Vidigal T.H.D.A."/>
            <person name="Brescovit A.D."/>
            <person name="Santos A.J."/>
        </authorList>
    </citation>
    <scope>NUCLEOTIDE SEQUENCE</scope>
    <source>
        <tissue evidence="1">Shoot tissue taken approximately 20 cm above the soil surface</tissue>
    </source>
</reference>
<reference evidence="1" key="2">
    <citation type="journal article" date="2015" name="Data Brief">
        <title>Shoot transcriptome of the giant reed, Arundo donax.</title>
        <authorList>
            <person name="Barrero R.A."/>
            <person name="Guerrero F.D."/>
            <person name="Moolhuijzen P."/>
            <person name="Goolsby J.A."/>
            <person name="Tidwell J."/>
            <person name="Bellgard S.E."/>
            <person name="Bellgard M.I."/>
        </authorList>
    </citation>
    <scope>NUCLEOTIDE SEQUENCE</scope>
    <source>
        <tissue evidence="1">Shoot tissue taken approximately 20 cm above the soil surface</tissue>
    </source>
</reference>
<organism evidence="1">
    <name type="scientific">Arundo donax</name>
    <name type="common">Giant reed</name>
    <name type="synonym">Donax arundinaceus</name>
    <dbReference type="NCBI Taxonomy" id="35708"/>
    <lineage>
        <taxon>Eukaryota</taxon>
        <taxon>Viridiplantae</taxon>
        <taxon>Streptophyta</taxon>
        <taxon>Embryophyta</taxon>
        <taxon>Tracheophyta</taxon>
        <taxon>Spermatophyta</taxon>
        <taxon>Magnoliopsida</taxon>
        <taxon>Liliopsida</taxon>
        <taxon>Poales</taxon>
        <taxon>Poaceae</taxon>
        <taxon>PACMAD clade</taxon>
        <taxon>Arundinoideae</taxon>
        <taxon>Arundineae</taxon>
        <taxon>Arundo</taxon>
    </lineage>
</organism>